<protein>
    <recommendedName>
        <fullName evidence="2">histidine kinase</fullName>
        <ecNumber evidence="2">2.7.13.3</ecNumber>
    </recommendedName>
</protein>
<dbReference type="InterPro" id="IPR036890">
    <property type="entry name" value="HATPase_C_sf"/>
</dbReference>
<dbReference type="SMART" id="SM00091">
    <property type="entry name" value="PAS"/>
    <property type="match status" value="1"/>
</dbReference>
<gene>
    <name evidence="10" type="ORF">ESW18_11055</name>
    <name evidence="9" type="ORF">LV84_01428</name>
</gene>
<accession>A0A2W7RCS4</accession>
<dbReference type="InterPro" id="IPR036097">
    <property type="entry name" value="HisK_dim/P_sf"/>
</dbReference>
<keyword evidence="4" id="KW-0808">Transferase</keyword>
<evidence type="ECO:0000313" key="12">
    <source>
        <dbReference type="Proteomes" id="UP000321927"/>
    </source>
</evidence>
<evidence type="ECO:0000259" key="7">
    <source>
        <dbReference type="PROSITE" id="PS50109"/>
    </source>
</evidence>
<evidence type="ECO:0000256" key="5">
    <source>
        <dbReference type="ARBA" id="ARBA00022777"/>
    </source>
</evidence>
<keyword evidence="6" id="KW-0175">Coiled coil</keyword>
<evidence type="ECO:0000313" key="11">
    <source>
        <dbReference type="Proteomes" id="UP000249115"/>
    </source>
</evidence>
<dbReference type="EC" id="2.7.13.3" evidence="2"/>
<dbReference type="Proteomes" id="UP000321927">
    <property type="component" value="Unassembled WGS sequence"/>
</dbReference>
<name>A0A2W7RCS4_9BACT</name>
<dbReference type="PANTHER" id="PTHR43304">
    <property type="entry name" value="PHYTOCHROME-LIKE PROTEIN CPH1"/>
    <property type="match status" value="1"/>
</dbReference>
<dbReference type="PRINTS" id="PR00344">
    <property type="entry name" value="BCTRLSENSOR"/>
</dbReference>
<keyword evidence="12" id="KW-1185">Reference proteome</keyword>
<dbReference type="PANTHER" id="PTHR43304:SF1">
    <property type="entry name" value="PAC DOMAIN-CONTAINING PROTEIN"/>
    <property type="match status" value="1"/>
</dbReference>
<dbReference type="OrthoDB" id="9766459at2"/>
<reference evidence="9 11" key="1">
    <citation type="submission" date="2018-06" db="EMBL/GenBank/DDBJ databases">
        <title>Genomic Encyclopedia of Archaeal and Bacterial Type Strains, Phase II (KMG-II): from individual species to whole genera.</title>
        <authorList>
            <person name="Goeker M."/>
        </authorList>
    </citation>
    <scope>NUCLEOTIDE SEQUENCE [LARGE SCALE GENOMIC DNA]</scope>
    <source>
        <strain evidence="9 11">DSM 22686</strain>
    </source>
</reference>
<dbReference type="SUPFAM" id="SSF47384">
    <property type="entry name" value="Homodimeric domain of signal transducing histidine kinase"/>
    <property type="match status" value="1"/>
</dbReference>
<dbReference type="PROSITE" id="PS50109">
    <property type="entry name" value="HIS_KIN"/>
    <property type="match status" value="1"/>
</dbReference>
<dbReference type="Gene3D" id="3.30.565.10">
    <property type="entry name" value="Histidine kinase-like ATPase, C-terminal domain"/>
    <property type="match status" value="1"/>
</dbReference>
<keyword evidence="3" id="KW-0597">Phosphoprotein</keyword>
<comment type="caution">
    <text evidence="9">The sequence shown here is derived from an EMBL/GenBank/DDBJ whole genome shotgun (WGS) entry which is preliminary data.</text>
</comment>
<dbReference type="InterPro" id="IPR013767">
    <property type="entry name" value="PAS_fold"/>
</dbReference>
<dbReference type="InterPro" id="IPR000014">
    <property type="entry name" value="PAS"/>
</dbReference>
<dbReference type="RefSeq" id="WP_086500707.1">
    <property type="nucleotide sequence ID" value="NZ_MSSV01000005.1"/>
</dbReference>
<dbReference type="GO" id="GO:0000155">
    <property type="term" value="F:phosphorelay sensor kinase activity"/>
    <property type="evidence" value="ECO:0007669"/>
    <property type="project" value="InterPro"/>
</dbReference>
<dbReference type="Pfam" id="PF00989">
    <property type="entry name" value="PAS"/>
    <property type="match status" value="1"/>
</dbReference>
<dbReference type="InterPro" id="IPR003594">
    <property type="entry name" value="HATPase_dom"/>
</dbReference>
<dbReference type="InterPro" id="IPR004358">
    <property type="entry name" value="Sig_transdc_His_kin-like_C"/>
</dbReference>
<keyword evidence="5" id="KW-0418">Kinase</keyword>
<dbReference type="Proteomes" id="UP000249115">
    <property type="component" value="Unassembled WGS sequence"/>
</dbReference>
<comment type="catalytic activity">
    <reaction evidence="1">
        <text>ATP + protein L-histidine = ADP + protein N-phospho-L-histidine.</text>
        <dbReference type="EC" id="2.7.13.3"/>
    </reaction>
</comment>
<evidence type="ECO:0000259" key="8">
    <source>
        <dbReference type="PROSITE" id="PS50112"/>
    </source>
</evidence>
<proteinExistence type="predicted"/>
<dbReference type="InterPro" id="IPR052162">
    <property type="entry name" value="Sensor_kinase/Photoreceptor"/>
</dbReference>
<dbReference type="EMBL" id="QKZU01000005">
    <property type="protein sequence ID" value="PZX58224.1"/>
    <property type="molecule type" value="Genomic_DNA"/>
</dbReference>
<feature type="domain" description="Histidine kinase" evidence="7">
    <location>
        <begin position="191"/>
        <end position="415"/>
    </location>
</feature>
<reference evidence="10 12" key="2">
    <citation type="submission" date="2019-08" db="EMBL/GenBank/DDBJ databases">
        <title>Genome of Algoriphagus ratkowskyi IC026.</title>
        <authorList>
            <person name="Bowman J.P."/>
        </authorList>
    </citation>
    <scope>NUCLEOTIDE SEQUENCE [LARGE SCALE GENOMIC DNA]</scope>
    <source>
        <strain evidence="10 12">IC026</strain>
    </source>
</reference>
<dbReference type="SUPFAM" id="SSF55874">
    <property type="entry name" value="ATPase domain of HSP90 chaperone/DNA topoisomerase II/histidine kinase"/>
    <property type="match status" value="1"/>
</dbReference>
<dbReference type="Gene3D" id="3.30.450.20">
    <property type="entry name" value="PAS domain"/>
    <property type="match status" value="1"/>
</dbReference>
<dbReference type="InterPro" id="IPR035965">
    <property type="entry name" value="PAS-like_dom_sf"/>
</dbReference>
<dbReference type="Pfam" id="PF00512">
    <property type="entry name" value="HisKA"/>
    <property type="match status" value="1"/>
</dbReference>
<evidence type="ECO:0000256" key="4">
    <source>
        <dbReference type="ARBA" id="ARBA00022679"/>
    </source>
</evidence>
<organism evidence="9 11">
    <name type="scientific">Algoriphagus ratkowskyi</name>
    <dbReference type="NCBI Taxonomy" id="57028"/>
    <lineage>
        <taxon>Bacteria</taxon>
        <taxon>Pseudomonadati</taxon>
        <taxon>Bacteroidota</taxon>
        <taxon>Cytophagia</taxon>
        <taxon>Cytophagales</taxon>
        <taxon>Cyclobacteriaceae</taxon>
        <taxon>Algoriphagus</taxon>
    </lineage>
</organism>
<dbReference type="GO" id="GO:0006355">
    <property type="term" value="P:regulation of DNA-templated transcription"/>
    <property type="evidence" value="ECO:0007669"/>
    <property type="project" value="InterPro"/>
</dbReference>
<dbReference type="SUPFAM" id="SSF55785">
    <property type="entry name" value="PYP-like sensor domain (PAS domain)"/>
    <property type="match status" value="1"/>
</dbReference>
<dbReference type="InterPro" id="IPR003661">
    <property type="entry name" value="HisK_dim/P_dom"/>
</dbReference>
<dbReference type="SMART" id="SM00388">
    <property type="entry name" value="HisKA"/>
    <property type="match status" value="1"/>
</dbReference>
<dbReference type="CDD" id="cd00082">
    <property type="entry name" value="HisKA"/>
    <property type="match status" value="1"/>
</dbReference>
<dbReference type="PROSITE" id="PS50112">
    <property type="entry name" value="PAS"/>
    <property type="match status" value="1"/>
</dbReference>
<dbReference type="SMART" id="SM00387">
    <property type="entry name" value="HATPase_c"/>
    <property type="match status" value="1"/>
</dbReference>
<dbReference type="CDD" id="cd00130">
    <property type="entry name" value="PAS"/>
    <property type="match status" value="1"/>
</dbReference>
<evidence type="ECO:0000313" key="9">
    <source>
        <dbReference type="EMBL" id="PZX58224.1"/>
    </source>
</evidence>
<dbReference type="AlphaFoldDB" id="A0A2W7RCS4"/>
<feature type="domain" description="PAS" evidence="8">
    <location>
        <begin position="54"/>
        <end position="124"/>
    </location>
</feature>
<evidence type="ECO:0000256" key="6">
    <source>
        <dbReference type="SAM" id="Coils"/>
    </source>
</evidence>
<evidence type="ECO:0000313" key="10">
    <source>
        <dbReference type="EMBL" id="TXD77894.1"/>
    </source>
</evidence>
<dbReference type="Gene3D" id="1.10.287.130">
    <property type="match status" value="1"/>
</dbReference>
<evidence type="ECO:0000256" key="3">
    <source>
        <dbReference type="ARBA" id="ARBA00022553"/>
    </source>
</evidence>
<evidence type="ECO:0000256" key="2">
    <source>
        <dbReference type="ARBA" id="ARBA00012438"/>
    </source>
</evidence>
<sequence length="415" mass="46919">MDSAKQEKYKQEIADLKIRLEEAEQLIDAIKAGEVDAFAVNNDNKSEIFTLQSGDYAYRVLVENFSEGAINITDDGLIVYSNKYFHELLRSPYENTVGNSIYHFIHPNSINSFTALLTKALEGKSKGEINLKAGQKSIPVYVSLTSLYPNLPTIGIIVTDLSEKKNNEKILAAKNLELENINRELASFSYVASHDLKEPLRKIQAFSKRILDVEKFSAKTEDYFQRIISAAERMQNLIESLLQFSKANTTELTFEAYDLNKIVEEAKSYLHENIIETQAIIETEHLPVINVVPIQFTQFITNLLDNSMKYSRPQVQPHIKISSKLIDGKKIDHSLADKQKKYHQINISDNGIGFEKQYANKIFELFQRLHGMNEYSGTGIGLAICKKIASNHNGFIIAEGTLGKGSTFSIFIPHE</sequence>
<dbReference type="Pfam" id="PF02518">
    <property type="entry name" value="HATPase_c"/>
    <property type="match status" value="1"/>
</dbReference>
<feature type="coiled-coil region" evidence="6">
    <location>
        <begin position="6"/>
        <end position="33"/>
    </location>
</feature>
<dbReference type="EMBL" id="VORV01000006">
    <property type="protein sequence ID" value="TXD77894.1"/>
    <property type="molecule type" value="Genomic_DNA"/>
</dbReference>
<dbReference type="InterPro" id="IPR005467">
    <property type="entry name" value="His_kinase_dom"/>
</dbReference>
<evidence type="ECO:0000256" key="1">
    <source>
        <dbReference type="ARBA" id="ARBA00000085"/>
    </source>
</evidence>